<keyword evidence="1" id="KW-0812">Transmembrane</keyword>
<dbReference type="PATRIC" id="fig|1434117.4.peg.3839"/>
<dbReference type="EMBL" id="CP009509">
    <property type="protein sequence ID" value="AKB42022.1"/>
    <property type="molecule type" value="Genomic_DNA"/>
</dbReference>
<name>A0A0E3Q1C3_METMZ</name>
<dbReference type="Pfam" id="PF19119">
    <property type="entry name" value="DUF5803"/>
    <property type="match status" value="1"/>
</dbReference>
<proteinExistence type="predicted"/>
<evidence type="ECO:0000313" key="2">
    <source>
        <dbReference type="EMBL" id="AKB42022.1"/>
    </source>
</evidence>
<dbReference type="HOGENOM" id="CLU_971863_0_0_2"/>
<organism evidence="2 3">
    <name type="scientific">Methanosarcina mazei WWM610</name>
    <dbReference type="NCBI Taxonomy" id="1434117"/>
    <lineage>
        <taxon>Archaea</taxon>
        <taxon>Methanobacteriati</taxon>
        <taxon>Methanobacteriota</taxon>
        <taxon>Stenosarchaea group</taxon>
        <taxon>Methanomicrobia</taxon>
        <taxon>Methanosarcinales</taxon>
        <taxon>Methanosarcinaceae</taxon>
        <taxon>Methanosarcina</taxon>
    </lineage>
</organism>
<keyword evidence="1" id="KW-0472">Membrane</keyword>
<dbReference type="InterPro" id="IPR043826">
    <property type="entry name" value="DUF5803"/>
</dbReference>
<evidence type="ECO:0000313" key="3">
    <source>
        <dbReference type="Proteomes" id="UP000033058"/>
    </source>
</evidence>
<dbReference type="Proteomes" id="UP000033058">
    <property type="component" value="Chromosome"/>
</dbReference>
<accession>A0A0E3Q1C3</accession>
<protein>
    <submittedName>
        <fullName evidence="2">Uncharacterized protein</fullName>
    </submittedName>
</protein>
<dbReference type="AlphaFoldDB" id="A0A0E3Q1C3"/>
<reference evidence="2 3" key="1">
    <citation type="submission" date="2014-07" db="EMBL/GenBank/DDBJ databases">
        <title>Methanogenic archaea and the global carbon cycle.</title>
        <authorList>
            <person name="Henriksen J.R."/>
            <person name="Luke J."/>
            <person name="Reinhart S."/>
            <person name="Benedict M.N."/>
            <person name="Youngblut N.D."/>
            <person name="Metcalf M.E."/>
            <person name="Whitaker R.J."/>
            <person name="Metcalf W.W."/>
        </authorList>
    </citation>
    <scope>NUCLEOTIDE SEQUENCE [LARGE SCALE GENOMIC DNA]</scope>
    <source>
        <strain evidence="2 3">WWM610</strain>
    </source>
</reference>
<keyword evidence="1" id="KW-1133">Transmembrane helix</keyword>
<gene>
    <name evidence="2" type="ORF">MSMAW_3031</name>
</gene>
<sequence>MKMNTKNMFILLALMVIFISGCVDQKKEITIDEPGNISSYEFDVFLEEWDNNTPVNTTTYYILENKVEVQAVHLVINSSKLEIFPPDSLGGGSEKEPIKNFVLLVEPANETVAGPETFSRLANSINVTYLNYTLTQDVSRGMKVVNLEFEENVTGFIAYTLDAPGTQSFTFMKPDSEFIRVILPEGYVTGNRVFGIARPAPSSTGFDEKGRHTLLWVYSEMGEREEAIQVKYYTESAPMYFFAAIVALLFGVVMVLMRYSRSRKELESVREIFELEKEYEKKGQRKKK</sequence>
<evidence type="ECO:0000256" key="1">
    <source>
        <dbReference type="SAM" id="Phobius"/>
    </source>
</evidence>
<feature type="transmembrane region" description="Helical" evidence="1">
    <location>
        <begin position="239"/>
        <end position="257"/>
    </location>
</feature>
<dbReference type="PROSITE" id="PS51257">
    <property type="entry name" value="PROKAR_LIPOPROTEIN"/>
    <property type="match status" value="1"/>
</dbReference>